<evidence type="ECO:0000256" key="1">
    <source>
        <dbReference type="ARBA" id="ARBA00004555"/>
    </source>
</evidence>
<feature type="region of interest" description="Disordered" evidence="4">
    <location>
        <begin position="554"/>
        <end position="594"/>
    </location>
</feature>
<sequence length="594" mass="66490">MSAVASTEPAKQAGAGNKKRKKSKKKTNGATANGADTAEVNGTKDDAAEDDEEEDTVVETPVSAVPSRVQTEDTLHMPSSPPDPSSPTDLTARLSNGASKVQNSGPEVSDNDTAARLDAMQQERDTLRSEVSQLRQELERLQTEHTEELTTVREELSQTQTEKTAAETQYRKLLDQVNRIKQQLGDRLRADAEELAQARSRIETLESELGAAQEENERMQESTTELEGRLESQGSEIDELRSRGTLSTSNWAKERDEMLSKTAYLQEEYEVAKQAMQDWEILATEERSRREAQEERAQELEDRLETQRQAFERAKTEADTQSNTVDGLQRALRDLQDERKKELRELVEQSQSTAPRRARSQHKEASDHVGILKQELDTTQKELERALPFEKEVKEKNLLIGKLRHEAVILNDHLTKALRFLKRGKPEDNVDRQLVTNHFMQFLALDRSDPKKFEVLQLIAALLGWDEQKKEQAGLLRQGAGVGVLRVPLSPFRRTPSTPSLGDFVPESPSATKESLAELWSDFLAREAESGMSSLASSRRPSVAQSVRSGSYGGLTSPILGRSAPELKRKESGNGQAIKSNQTSWRGQLRPVYV</sequence>
<feature type="domain" description="GRIP" evidence="5">
    <location>
        <begin position="425"/>
        <end position="476"/>
    </location>
</feature>
<evidence type="ECO:0000256" key="4">
    <source>
        <dbReference type="SAM" id="MobiDB-lite"/>
    </source>
</evidence>
<feature type="compositionally biased region" description="Polar residues" evidence="4">
    <location>
        <begin position="93"/>
        <end position="106"/>
    </location>
</feature>
<feature type="region of interest" description="Disordered" evidence="4">
    <location>
        <begin position="207"/>
        <end position="249"/>
    </location>
</feature>
<dbReference type="GO" id="GO:0007030">
    <property type="term" value="P:Golgi organization"/>
    <property type="evidence" value="ECO:0007669"/>
    <property type="project" value="TreeGrafter"/>
</dbReference>
<feature type="region of interest" description="Disordered" evidence="4">
    <location>
        <begin position="1"/>
        <end position="167"/>
    </location>
</feature>
<dbReference type="PROSITE" id="PS50913">
    <property type="entry name" value="GRIP"/>
    <property type="match status" value="1"/>
</dbReference>
<feature type="region of interest" description="Disordered" evidence="4">
    <location>
        <begin position="342"/>
        <end position="370"/>
    </location>
</feature>
<comment type="subcellular location">
    <subcellularLocation>
        <location evidence="1">Golgi apparatus</location>
    </subcellularLocation>
</comment>
<dbReference type="Gene3D" id="1.10.287.1490">
    <property type="match status" value="1"/>
</dbReference>
<evidence type="ECO:0000259" key="5">
    <source>
        <dbReference type="PROSITE" id="PS50913"/>
    </source>
</evidence>
<dbReference type="GO" id="GO:0031267">
    <property type="term" value="F:small GTPase binding"/>
    <property type="evidence" value="ECO:0007669"/>
    <property type="project" value="TreeGrafter"/>
</dbReference>
<dbReference type="Pfam" id="PF10375">
    <property type="entry name" value="GRAB"/>
    <property type="match status" value="1"/>
</dbReference>
<evidence type="ECO:0000256" key="2">
    <source>
        <dbReference type="ARBA" id="ARBA00023034"/>
    </source>
</evidence>
<dbReference type="EMBL" id="CP051140">
    <property type="protein sequence ID" value="QIW97383.1"/>
    <property type="molecule type" value="Genomic_DNA"/>
</dbReference>
<evidence type="ECO:0000313" key="7">
    <source>
        <dbReference type="Proteomes" id="UP000503462"/>
    </source>
</evidence>
<accession>A0A6H0XRM7</accession>
<dbReference type="GO" id="GO:0006888">
    <property type="term" value="P:endoplasmic reticulum to Golgi vesicle-mediated transport"/>
    <property type="evidence" value="ECO:0007669"/>
    <property type="project" value="TreeGrafter"/>
</dbReference>
<reference evidence="6 7" key="1">
    <citation type="journal article" date="2016" name="Sci. Rep.">
        <title>Peltaster fructicola genome reveals evolution from an invasive phytopathogen to an ectophytic parasite.</title>
        <authorList>
            <person name="Xu C."/>
            <person name="Chen H."/>
            <person name="Gleason M.L."/>
            <person name="Xu J.R."/>
            <person name="Liu H."/>
            <person name="Zhang R."/>
            <person name="Sun G."/>
        </authorList>
    </citation>
    <scope>NUCLEOTIDE SEQUENCE [LARGE SCALE GENOMIC DNA]</scope>
    <source>
        <strain evidence="6 7">LNHT1506</strain>
    </source>
</reference>
<keyword evidence="3" id="KW-0175">Coiled coil</keyword>
<name>A0A6H0XRM7_9PEZI</name>
<proteinExistence type="predicted"/>
<dbReference type="PANTHER" id="PTHR18921">
    <property type="entry name" value="MYOSIN HEAVY CHAIN - RELATED"/>
    <property type="match status" value="1"/>
</dbReference>
<dbReference type="AlphaFoldDB" id="A0A6H0XRM7"/>
<evidence type="ECO:0000313" key="6">
    <source>
        <dbReference type="EMBL" id="QIW97383.1"/>
    </source>
</evidence>
<feature type="compositionally biased region" description="Basic residues" evidence="4">
    <location>
        <begin position="17"/>
        <end position="27"/>
    </location>
</feature>
<keyword evidence="7" id="KW-1185">Reference proteome</keyword>
<feature type="compositionally biased region" description="Acidic residues" evidence="4">
    <location>
        <begin position="47"/>
        <end position="57"/>
    </location>
</feature>
<keyword evidence="2" id="KW-0333">Golgi apparatus</keyword>
<dbReference type="Proteomes" id="UP000503462">
    <property type="component" value="Chromosome 2"/>
</dbReference>
<dbReference type="GO" id="GO:0005794">
    <property type="term" value="C:Golgi apparatus"/>
    <property type="evidence" value="ECO:0007669"/>
    <property type="project" value="UniProtKB-SubCell"/>
</dbReference>
<feature type="compositionally biased region" description="Basic and acidic residues" evidence="4">
    <location>
        <begin position="136"/>
        <end position="156"/>
    </location>
</feature>
<organism evidence="6 7">
    <name type="scientific">Peltaster fructicola</name>
    <dbReference type="NCBI Taxonomy" id="286661"/>
    <lineage>
        <taxon>Eukaryota</taxon>
        <taxon>Fungi</taxon>
        <taxon>Dikarya</taxon>
        <taxon>Ascomycota</taxon>
        <taxon>Pezizomycotina</taxon>
        <taxon>Dothideomycetes</taxon>
        <taxon>Dothideomycetes incertae sedis</taxon>
        <taxon>Peltaster</taxon>
    </lineage>
</organism>
<feature type="compositionally biased region" description="Polar residues" evidence="4">
    <location>
        <begin position="573"/>
        <end position="586"/>
    </location>
</feature>
<feature type="compositionally biased region" description="Low complexity" evidence="4">
    <location>
        <begin position="28"/>
        <end position="38"/>
    </location>
</feature>
<feature type="compositionally biased region" description="Basic and acidic residues" evidence="4">
    <location>
        <begin position="215"/>
        <end position="230"/>
    </location>
</feature>
<feature type="compositionally biased region" description="Low complexity" evidence="4">
    <location>
        <begin position="158"/>
        <end position="167"/>
    </location>
</feature>
<dbReference type="InterPro" id="IPR000237">
    <property type="entry name" value="GRIP_dom"/>
</dbReference>
<dbReference type="PANTHER" id="PTHR18921:SF2">
    <property type="entry name" value="THYROID RECEPTOR-INTERACTING PROTEIN 11"/>
    <property type="match status" value="1"/>
</dbReference>
<protein>
    <recommendedName>
        <fullName evidence="5">GRIP domain-containing protein</fullName>
    </recommendedName>
</protein>
<dbReference type="InterPro" id="IPR019459">
    <property type="entry name" value="GRAB"/>
</dbReference>
<gene>
    <name evidence="6" type="ORF">AMS68_002901</name>
</gene>
<dbReference type="OrthoDB" id="425925at2759"/>
<evidence type="ECO:0000256" key="3">
    <source>
        <dbReference type="ARBA" id="ARBA00023054"/>
    </source>
</evidence>